<accession>A0A1E8E1U4</accession>
<dbReference type="AlphaFoldDB" id="A0A1E8E1U4"/>
<proteinExistence type="predicted"/>
<evidence type="ECO:0000313" key="2">
    <source>
        <dbReference type="EMBL" id="OFE43635.1"/>
    </source>
</evidence>
<evidence type="ECO:0000256" key="1">
    <source>
        <dbReference type="SAM" id="Coils"/>
    </source>
</evidence>
<name>A0A1E8E1U4_9GAMM</name>
<dbReference type="EMBL" id="MKQS01000009">
    <property type="protein sequence ID" value="OFE43635.1"/>
    <property type="molecule type" value="Genomic_DNA"/>
</dbReference>
<dbReference type="RefSeq" id="WP_070154035.1">
    <property type="nucleotide sequence ID" value="NZ_MKQS01000009.1"/>
</dbReference>
<keyword evidence="1" id="KW-0175">Coiled coil</keyword>
<sequence>MEIQNLPMFRELSRVFCSYKIESWQTVDFWDKVKLLEVVNSNINYQSVYRLILRLVKDGYLTVDVEKSRYGQTTYTEAENLHDLRSQFCIESTSTLQELNLKKEEFESEITALEEEIEVLHDLKRQFPDIQFKIEQLRQMKSKEINSLSLKIKALESLLEFLEDG</sequence>
<gene>
    <name evidence="2" type="ORF">BJN41_04525</name>
</gene>
<comment type="caution">
    <text evidence="2">The sequence shown here is derived from an EMBL/GenBank/DDBJ whole genome shotgun (WGS) entry which is preliminary data.</text>
</comment>
<dbReference type="Proteomes" id="UP000186931">
    <property type="component" value="Unassembled WGS sequence"/>
</dbReference>
<protein>
    <submittedName>
        <fullName evidence="2">Uncharacterized protein</fullName>
    </submittedName>
</protein>
<feature type="coiled-coil region" evidence="1">
    <location>
        <begin position="89"/>
        <end position="165"/>
    </location>
</feature>
<organism evidence="2 3">
    <name type="scientific">Acinetobacter towneri</name>
    <dbReference type="NCBI Taxonomy" id="202956"/>
    <lineage>
        <taxon>Bacteria</taxon>
        <taxon>Pseudomonadati</taxon>
        <taxon>Pseudomonadota</taxon>
        <taxon>Gammaproteobacteria</taxon>
        <taxon>Moraxellales</taxon>
        <taxon>Moraxellaceae</taxon>
        <taxon>Acinetobacter</taxon>
    </lineage>
</organism>
<evidence type="ECO:0000313" key="3">
    <source>
        <dbReference type="Proteomes" id="UP000186931"/>
    </source>
</evidence>
<reference evidence="2 3" key="1">
    <citation type="submission" date="2016-10" db="EMBL/GenBank/DDBJ databases">
        <title>Genome of airborne Acinetobacter sp. 5-2Ac02 in the hospital environment: Species near to Acinetobacter towneri.</title>
        <authorList>
            <person name="Barbosa B."/>
            <person name="Fernandez-Garcia L."/>
            <person name="Gato E."/>
            <person name="Leao R."/>
            <person name="Albano R."/>
            <person name="Fernandez B."/>
            <person name="Fernandez-Cuenca F."/>
            <person name="Marques E."/>
            <person name="Tomas M."/>
        </authorList>
    </citation>
    <scope>NUCLEOTIDE SEQUENCE [LARGE SCALE GENOMIC DNA]</scope>
    <source>
        <strain evidence="2 3">5-2Ac02</strain>
    </source>
</reference>